<name>A0A2I0LLZ3_COLLI</name>
<organism evidence="2 3">
    <name type="scientific">Columba livia</name>
    <name type="common">Rock dove</name>
    <dbReference type="NCBI Taxonomy" id="8932"/>
    <lineage>
        <taxon>Eukaryota</taxon>
        <taxon>Metazoa</taxon>
        <taxon>Chordata</taxon>
        <taxon>Craniata</taxon>
        <taxon>Vertebrata</taxon>
        <taxon>Euteleostomi</taxon>
        <taxon>Archelosauria</taxon>
        <taxon>Archosauria</taxon>
        <taxon>Dinosauria</taxon>
        <taxon>Saurischia</taxon>
        <taxon>Theropoda</taxon>
        <taxon>Coelurosauria</taxon>
        <taxon>Aves</taxon>
        <taxon>Neognathae</taxon>
        <taxon>Neoaves</taxon>
        <taxon>Columbimorphae</taxon>
        <taxon>Columbiformes</taxon>
        <taxon>Columbidae</taxon>
        <taxon>Columba</taxon>
    </lineage>
</organism>
<keyword evidence="3" id="KW-1185">Reference proteome</keyword>
<dbReference type="InParanoid" id="A0A2I0LLZ3"/>
<protein>
    <submittedName>
        <fullName evidence="2">Insulin-like growth factor binding protein 4</fullName>
    </submittedName>
</protein>
<comment type="caution">
    <text evidence="2">The sequence shown here is derived from an EMBL/GenBank/DDBJ whole genome shotgun (WGS) entry which is preliminary data.</text>
</comment>
<feature type="compositionally biased region" description="Pro residues" evidence="1">
    <location>
        <begin position="132"/>
        <end position="143"/>
    </location>
</feature>
<evidence type="ECO:0000313" key="2">
    <source>
        <dbReference type="EMBL" id="PKK18446.1"/>
    </source>
</evidence>
<proteinExistence type="predicted"/>
<sequence length="166" mass="17529">MTTSHHRRGVPGMCQWHLHPARTLAWTDAARGEREASTPTLLRQHPVRSALPSAPRLCVWQQEKCLILPFGTAGGCPGEEWGSLCNWGVGAETSLLATACLGPSLALSCLNRVRAMGIVAALSNTRPSLSPLQPPALGPPAPQPSVFLPSVPSHLSHPDGGSSTPR</sequence>
<dbReference type="Proteomes" id="UP000053872">
    <property type="component" value="Unassembled WGS sequence"/>
</dbReference>
<feature type="region of interest" description="Disordered" evidence="1">
    <location>
        <begin position="131"/>
        <end position="166"/>
    </location>
</feature>
<evidence type="ECO:0000256" key="1">
    <source>
        <dbReference type="SAM" id="MobiDB-lite"/>
    </source>
</evidence>
<dbReference type="EMBL" id="AKCR02000201">
    <property type="protein sequence ID" value="PKK18446.1"/>
    <property type="molecule type" value="Genomic_DNA"/>
</dbReference>
<reference evidence="2 3" key="1">
    <citation type="journal article" date="2013" name="Science">
        <title>Genomic diversity and evolution of the head crest in the rock pigeon.</title>
        <authorList>
            <person name="Shapiro M.D."/>
            <person name="Kronenberg Z."/>
            <person name="Li C."/>
            <person name="Domyan E.T."/>
            <person name="Pan H."/>
            <person name="Campbell M."/>
            <person name="Tan H."/>
            <person name="Huff C.D."/>
            <person name="Hu H."/>
            <person name="Vickrey A.I."/>
            <person name="Nielsen S.C."/>
            <person name="Stringham S.A."/>
            <person name="Hu H."/>
            <person name="Willerslev E."/>
            <person name="Gilbert M.T."/>
            <person name="Yandell M."/>
            <person name="Zhang G."/>
            <person name="Wang J."/>
        </authorList>
    </citation>
    <scope>NUCLEOTIDE SEQUENCE [LARGE SCALE GENOMIC DNA]</scope>
    <source>
        <tissue evidence="2">Blood</tissue>
    </source>
</reference>
<evidence type="ECO:0000313" key="3">
    <source>
        <dbReference type="Proteomes" id="UP000053872"/>
    </source>
</evidence>
<gene>
    <name evidence="2" type="primary">IGFBP4</name>
    <name evidence="2" type="ORF">A306_00012814</name>
</gene>
<dbReference type="AlphaFoldDB" id="A0A2I0LLZ3"/>
<accession>A0A2I0LLZ3</accession>